<feature type="transmembrane region" description="Helical" evidence="1">
    <location>
        <begin position="30"/>
        <end position="47"/>
    </location>
</feature>
<dbReference type="RefSeq" id="WP_342632689.1">
    <property type="nucleotide sequence ID" value="NZ_CP152382.1"/>
</dbReference>
<keyword evidence="1" id="KW-1133">Transmembrane helix</keyword>
<protein>
    <submittedName>
        <fullName evidence="2">Uncharacterized protein</fullName>
    </submittedName>
</protein>
<name>A0ABZ3E8W3_9GAMM</name>
<gene>
    <name evidence="2" type="ORF">AAGT77_20520</name>
</gene>
<dbReference type="Proteomes" id="UP001445268">
    <property type="component" value="Plasmid unnamed2"/>
</dbReference>
<keyword evidence="2" id="KW-0614">Plasmid</keyword>
<geneLocation type="plasmid" evidence="2 3">
    <name>unnamed2</name>
</geneLocation>
<organism evidence="2 3">
    <name type="scientific">Marinobacter alkaliphilus</name>
    <dbReference type="NCBI Taxonomy" id="254719"/>
    <lineage>
        <taxon>Bacteria</taxon>
        <taxon>Pseudomonadati</taxon>
        <taxon>Pseudomonadota</taxon>
        <taxon>Gammaproteobacteria</taxon>
        <taxon>Pseudomonadales</taxon>
        <taxon>Marinobacteraceae</taxon>
        <taxon>Marinobacter</taxon>
    </lineage>
</organism>
<accession>A0ABZ3E8W3</accession>
<dbReference type="EMBL" id="CP152382">
    <property type="protein sequence ID" value="XAF56141.1"/>
    <property type="molecule type" value="Genomic_DNA"/>
</dbReference>
<keyword evidence="1" id="KW-0812">Transmembrane</keyword>
<proteinExistence type="predicted"/>
<sequence length="63" mass="7117">MHDDKKVAIIMWLIGFSALLPAAFIKMPIFFAFLGMGCILTGSWKFGKRTLIEHRESKNAEMG</sequence>
<evidence type="ECO:0000313" key="2">
    <source>
        <dbReference type="EMBL" id="XAF56141.1"/>
    </source>
</evidence>
<evidence type="ECO:0000313" key="3">
    <source>
        <dbReference type="Proteomes" id="UP001445268"/>
    </source>
</evidence>
<reference evidence="2 3" key="1">
    <citation type="submission" date="2024-04" db="EMBL/GenBank/DDBJ databases">
        <title>Marinobacter sp. SBY-1.</title>
        <authorList>
            <person name="Pan C."/>
        </authorList>
    </citation>
    <scope>NUCLEOTIDE SEQUENCE [LARGE SCALE GENOMIC DNA]</scope>
    <source>
        <strain evidence="2 3">SBY-1</strain>
        <plasmid evidence="2 3">unnamed2</plasmid>
    </source>
</reference>
<keyword evidence="3" id="KW-1185">Reference proteome</keyword>
<evidence type="ECO:0000256" key="1">
    <source>
        <dbReference type="SAM" id="Phobius"/>
    </source>
</evidence>
<keyword evidence="1" id="KW-0472">Membrane</keyword>
<feature type="transmembrane region" description="Helical" evidence="1">
    <location>
        <begin position="7"/>
        <end position="24"/>
    </location>
</feature>